<dbReference type="Proteomes" id="UP000199062">
    <property type="component" value="Unassembled WGS sequence"/>
</dbReference>
<reference evidence="1 2" key="1">
    <citation type="submission" date="2016-10" db="EMBL/GenBank/DDBJ databases">
        <authorList>
            <person name="de Groot N.N."/>
        </authorList>
    </citation>
    <scope>NUCLEOTIDE SEQUENCE [LARGE SCALE GENOMIC DNA]</scope>
    <source>
        <strain evidence="1 2">CGMCC 1.10457</strain>
    </source>
</reference>
<evidence type="ECO:0008006" key="3">
    <source>
        <dbReference type="Google" id="ProtNLM"/>
    </source>
</evidence>
<dbReference type="AlphaFoldDB" id="A0A1I6LCM5"/>
<evidence type="ECO:0000313" key="1">
    <source>
        <dbReference type="EMBL" id="SFS01164.1"/>
    </source>
</evidence>
<name>A0A1I6LCM5_9EURY</name>
<accession>A0A1I6LCM5</accession>
<keyword evidence="2" id="KW-1185">Reference proteome</keyword>
<dbReference type="OrthoDB" id="204561at2157"/>
<proteinExistence type="predicted"/>
<protein>
    <recommendedName>
        <fullName evidence="3">Zincin peptidase</fullName>
    </recommendedName>
</protein>
<organism evidence="1 2">
    <name type="scientific">Halomicrobium zhouii</name>
    <dbReference type="NCBI Taxonomy" id="767519"/>
    <lineage>
        <taxon>Archaea</taxon>
        <taxon>Methanobacteriati</taxon>
        <taxon>Methanobacteriota</taxon>
        <taxon>Stenosarchaea group</taxon>
        <taxon>Halobacteria</taxon>
        <taxon>Halobacteriales</taxon>
        <taxon>Haloarculaceae</taxon>
        <taxon>Halomicrobium</taxon>
    </lineage>
</organism>
<evidence type="ECO:0000313" key="2">
    <source>
        <dbReference type="Proteomes" id="UP000199062"/>
    </source>
</evidence>
<sequence>MIATAVLAGLGLLLSVAGGVVVHELLHVLVLRSGGVRCSLVLRRVRGERGGFHTLVSGSWASVEMESIPADCSNWRLRGASMAPMAMLVPVGAYAWAVTSGQVTGSLFGSMVVMGWMACALPSPADFSVVWYTDEARELVAERD</sequence>
<gene>
    <name evidence="1" type="ORF">SAMN05216559_2457</name>
</gene>
<dbReference type="EMBL" id="FOZK01000002">
    <property type="protein sequence ID" value="SFS01164.1"/>
    <property type="molecule type" value="Genomic_DNA"/>
</dbReference>
<dbReference type="RefSeq" id="WP_089816793.1">
    <property type="nucleotide sequence ID" value="NZ_FOZK01000002.1"/>
</dbReference>